<dbReference type="Gene3D" id="3.10.450.50">
    <property type="match status" value="1"/>
</dbReference>
<dbReference type="InterPro" id="IPR037401">
    <property type="entry name" value="SnoaL-like"/>
</dbReference>
<organism evidence="2 3">
    <name type="scientific">Paraburkholderia fynbosensis</name>
    <dbReference type="NCBI Taxonomy" id="1200993"/>
    <lineage>
        <taxon>Bacteria</taxon>
        <taxon>Pseudomonadati</taxon>
        <taxon>Pseudomonadota</taxon>
        <taxon>Betaproteobacteria</taxon>
        <taxon>Burkholderiales</taxon>
        <taxon>Burkholderiaceae</taxon>
        <taxon>Paraburkholderia</taxon>
    </lineage>
</organism>
<evidence type="ECO:0000313" key="3">
    <source>
        <dbReference type="Proteomes" id="UP000494252"/>
    </source>
</evidence>
<evidence type="ECO:0000313" key="2">
    <source>
        <dbReference type="EMBL" id="CAB3804297.1"/>
    </source>
</evidence>
<evidence type="ECO:0000259" key="1">
    <source>
        <dbReference type="Pfam" id="PF12680"/>
    </source>
</evidence>
<dbReference type="Pfam" id="PF12680">
    <property type="entry name" value="SnoaL_2"/>
    <property type="match status" value="1"/>
</dbReference>
<proteinExistence type="predicted"/>
<name>A0A6J5GV63_9BURK</name>
<dbReference type="RefSeq" id="WP_175164800.1">
    <property type="nucleotide sequence ID" value="NZ_CADIKI010000020.1"/>
</dbReference>
<dbReference type="AlphaFoldDB" id="A0A6J5GV63"/>
<dbReference type="EMBL" id="CADIKI010000020">
    <property type="protein sequence ID" value="CAB3804297.1"/>
    <property type="molecule type" value="Genomic_DNA"/>
</dbReference>
<reference evidence="2 3" key="1">
    <citation type="submission" date="2020-04" db="EMBL/GenBank/DDBJ databases">
        <authorList>
            <person name="De Canck E."/>
        </authorList>
    </citation>
    <scope>NUCLEOTIDE SEQUENCE [LARGE SCALE GENOMIC DNA]</scope>
    <source>
        <strain evidence="2 3">LMG 27177</strain>
    </source>
</reference>
<dbReference type="InterPro" id="IPR032710">
    <property type="entry name" value="NTF2-like_dom_sf"/>
</dbReference>
<protein>
    <recommendedName>
        <fullName evidence="1">SnoaL-like domain-containing protein</fullName>
    </recommendedName>
</protein>
<accession>A0A6J5GV63</accession>
<keyword evidence="3" id="KW-1185">Reference proteome</keyword>
<sequence length="113" mass="12348">MQVQLPPLIAAYFDAVDAEAIEEQVACFSIDANVNDVGEHKTMAGHDAIRKWLTDTAKAYRFTVTPADCQESGENVWTVQTEIAGSFPGSPLPFAYTFTVAEGSIHTLLIEQK</sequence>
<dbReference type="SUPFAM" id="SSF54427">
    <property type="entry name" value="NTF2-like"/>
    <property type="match status" value="1"/>
</dbReference>
<feature type="domain" description="SnoaL-like" evidence="1">
    <location>
        <begin position="10"/>
        <end position="105"/>
    </location>
</feature>
<dbReference type="Proteomes" id="UP000494252">
    <property type="component" value="Unassembled WGS sequence"/>
</dbReference>
<gene>
    <name evidence="2" type="ORF">LMG27177_05613</name>
</gene>